<evidence type="ECO:0000313" key="7">
    <source>
        <dbReference type="Proteomes" id="UP000760545"/>
    </source>
</evidence>
<protein>
    <recommendedName>
        <fullName evidence="2">phosphoribosylglycinamide formyltransferase 1</fullName>
        <ecNumber evidence="2">2.1.2.2</ecNumber>
    </recommendedName>
</protein>
<dbReference type="RefSeq" id="WP_167917403.1">
    <property type="nucleotide sequence ID" value="NZ_JAAVJS010000007.1"/>
</dbReference>
<evidence type="ECO:0000256" key="4">
    <source>
        <dbReference type="ARBA" id="ARBA00022755"/>
    </source>
</evidence>
<dbReference type="InterPro" id="IPR002376">
    <property type="entry name" value="Formyl_transf_N"/>
</dbReference>
<dbReference type="EC" id="2.1.2.2" evidence="2"/>
<dbReference type="GO" id="GO:0016740">
    <property type="term" value="F:transferase activity"/>
    <property type="evidence" value="ECO:0007669"/>
    <property type="project" value="UniProtKB-KW"/>
</dbReference>
<dbReference type="Pfam" id="PF00551">
    <property type="entry name" value="Formyl_trans_N"/>
    <property type="match status" value="1"/>
</dbReference>
<accession>A0ABX1DCU6</accession>
<comment type="caution">
    <text evidence="6">The sequence shown here is derived from an EMBL/GenBank/DDBJ whole genome shotgun (WGS) entry which is preliminary data.</text>
</comment>
<evidence type="ECO:0000259" key="5">
    <source>
        <dbReference type="Pfam" id="PF00551"/>
    </source>
</evidence>
<keyword evidence="7" id="KW-1185">Reference proteome</keyword>
<sequence>MSKEIVMLVGKDHSSYAIYNALKSQYNITHVILEAPKSKKEFIKRRIKKLGLIKVVGQVLFGKLIVPYLNKEGKARIKEIIEKNNLKFDDFEEEKLIRVSSANSQTCIDTLQKINPDIVIVNGTRIISKKVLNSITGTFINTHAGYTPLYRGIHGAYWSKINNDGYCGVSVHLVDPGIDTGGILYQDLIETNSSDNFVTYTYLQLAKGIELMKKAVDDLLNNNSKVVKNHLDSKFWTHPTIWFYLKHRIINKVK</sequence>
<evidence type="ECO:0000256" key="3">
    <source>
        <dbReference type="ARBA" id="ARBA00022679"/>
    </source>
</evidence>
<comment type="pathway">
    <text evidence="1">Purine metabolism; IMP biosynthesis via de novo pathway; N(2)-formyl-N(1)-(5-phospho-D-ribosyl)glycinamide from N(1)-(5-phospho-D-ribosyl)glycinamide (10-formyl THF route): step 1/1.</text>
</comment>
<evidence type="ECO:0000313" key="6">
    <source>
        <dbReference type="EMBL" id="NJX15157.1"/>
    </source>
</evidence>
<dbReference type="CDD" id="cd08653">
    <property type="entry name" value="FMT_core_like_3"/>
    <property type="match status" value="1"/>
</dbReference>
<dbReference type="PANTHER" id="PTHR43369">
    <property type="entry name" value="PHOSPHORIBOSYLGLYCINAMIDE FORMYLTRANSFERASE"/>
    <property type="match status" value="1"/>
</dbReference>
<dbReference type="PANTHER" id="PTHR43369:SF2">
    <property type="entry name" value="PHOSPHORIBOSYLGLYCINAMIDE FORMYLTRANSFERASE"/>
    <property type="match status" value="1"/>
</dbReference>
<keyword evidence="3 6" id="KW-0808">Transferase</keyword>
<evidence type="ECO:0000256" key="2">
    <source>
        <dbReference type="ARBA" id="ARBA00012254"/>
    </source>
</evidence>
<name>A0ABX1DCU6_9FLAO</name>
<dbReference type="Gene3D" id="3.40.50.170">
    <property type="entry name" value="Formyl transferase, N-terminal domain"/>
    <property type="match status" value="1"/>
</dbReference>
<dbReference type="InterPro" id="IPR036477">
    <property type="entry name" value="Formyl_transf_N_sf"/>
</dbReference>
<evidence type="ECO:0000256" key="1">
    <source>
        <dbReference type="ARBA" id="ARBA00005054"/>
    </source>
</evidence>
<proteinExistence type="predicted"/>
<organism evidence="6 7">
    <name type="scientific">Tamlana crocina</name>
    <dbReference type="NCBI Taxonomy" id="393006"/>
    <lineage>
        <taxon>Bacteria</taxon>
        <taxon>Pseudomonadati</taxon>
        <taxon>Bacteroidota</taxon>
        <taxon>Flavobacteriia</taxon>
        <taxon>Flavobacteriales</taxon>
        <taxon>Flavobacteriaceae</taxon>
        <taxon>Tamlana</taxon>
    </lineage>
</organism>
<reference evidence="6 7" key="1">
    <citation type="submission" date="2020-03" db="EMBL/GenBank/DDBJ databases">
        <title>Tamlana sp. nov, isolated from XXX.</title>
        <authorList>
            <person name="Cao W.R."/>
        </authorList>
    </citation>
    <scope>NUCLEOTIDE SEQUENCE [LARGE SCALE GENOMIC DNA]</scope>
    <source>
        <strain evidence="6 7">HST1-43</strain>
    </source>
</reference>
<keyword evidence="4" id="KW-0658">Purine biosynthesis</keyword>
<dbReference type="SUPFAM" id="SSF53328">
    <property type="entry name" value="Formyltransferase"/>
    <property type="match status" value="1"/>
</dbReference>
<gene>
    <name evidence="6" type="ORF">HC176_06610</name>
</gene>
<dbReference type="Proteomes" id="UP000760545">
    <property type="component" value="Unassembled WGS sequence"/>
</dbReference>
<dbReference type="EMBL" id="JAAVJS010000007">
    <property type="protein sequence ID" value="NJX15157.1"/>
    <property type="molecule type" value="Genomic_DNA"/>
</dbReference>
<feature type="domain" description="Formyl transferase N-terminal" evidence="5">
    <location>
        <begin position="80"/>
        <end position="200"/>
    </location>
</feature>